<reference evidence="8 9" key="1">
    <citation type="submission" date="2020-08" db="EMBL/GenBank/DDBJ databases">
        <title>Bridging the membrane lipid divide: bacteria of the FCB group superphylum have the potential to synthesize archaeal ether lipids.</title>
        <authorList>
            <person name="Villanueva L."/>
            <person name="Von Meijenfeldt F.A.B."/>
            <person name="Westbye A.B."/>
            <person name="Yadav S."/>
            <person name="Hopmans E.C."/>
            <person name="Dutilh B.E."/>
            <person name="Sinninghe Damste J.S."/>
        </authorList>
    </citation>
    <scope>NUCLEOTIDE SEQUENCE [LARGE SCALE GENOMIC DNA]</scope>
    <source>
        <strain evidence="8">NIOZ-UU17</strain>
    </source>
</reference>
<dbReference type="Gene3D" id="1.10.1060.10">
    <property type="entry name" value="Alpha-helical ferredoxin"/>
    <property type="match status" value="2"/>
</dbReference>
<dbReference type="InterPro" id="IPR051460">
    <property type="entry name" value="HdrC_iron-sulfur_subunit"/>
</dbReference>
<keyword evidence="3" id="KW-0560">Oxidoreductase</keyword>
<dbReference type="GO" id="GO:0016491">
    <property type="term" value="F:oxidoreductase activity"/>
    <property type="evidence" value="ECO:0007669"/>
    <property type="project" value="UniProtKB-KW"/>
</dbReference>
<feature type="transmembrane region" description="Helical" evidence="6">
    <location>
        <begin position="290"/>
        <end position="310"/>
    </location>
</feature>
<dbReference type="Pfam" id="PF02754">
    <property type="entry name" value="CCG"/>
    <property type="match status" value="2"/>
</dbReference>
<evidence type="ECO:0000256" key="5">
    <source>
        <dbReference type="ARBA" id="ARBA00023014"/>
    </source>
</evidence>
<keyword evidence="5" id="KW-0411">Iron-sulfur</keyword>
<feature type="domain" description="4Fe-4S ferredoxin-type" evidence="7">
    <location>
        <begin position="419"/>
        <end position="452"/>
    </location>
</feature>
<dbReference type="EMBL" id="JACNIG010000068">
    <property type="protein sequence ID" value="MBC8430664.1"/>
    <property type="molecule type" value="Genomic_DNA"/>
</dbReference>
<dbReference type="Pfam" id="PF13183">
    <property type="entry name" value="Fer4_8"/>
    <property type="match status" value="2"/>
</dbReference>
<feature type="domain" description="4Fe-4S ferredoxin-type" evidence="7">
    <location>
        <begin position="375"/>
        <end position="407"/>
    </location>
</feature>
<dbReference type="PROSITE" id="PS51379">
    <property type="entry name" value="4FE4S_FER_2"/>
    <property type="match status" value="3"/>
</dbReference>
<keyword evidence="2" id="KW-0479">Metal-binding</keyword>
<keyword evidence="6" id="KW-0472">Membrane</keyword>
<feature type="transmembrane region" description="Helical" evidence="6">
    <location>
        <begin position="257"/>
        <end position="278"/>
    </location>
</feature>
<feature type="domain" description="4Fe-4S ferredoxin-type" evidence="7">
    <location>
        <begin position="16"/>
        <end position="47"/>
    </location>
</feature>
<dbReference type="SUPFAM" id="SSF46548">
    <property type="entry name" value="alpha-helical ferredoxin"/>
    <property type="match status" value="2"/>
</dbReference>
<dbReference type="GO" id="GO:0046872">
    <property type="term" value="F:metal ion binding"/>
    <property type="evidence" value="ECO:0007669"/>
    <property type="project" value="UniProtKB-KW"/>
</dbReference>
<dbReference type="PANTHER" id="PTHR43255">
    <property type="entry name" value="IRON-SULFUR-BINDING OXIDOREDUCTASE FADF-RELATED-RELATED"/>
    <property type="match status" value="1"/>
</dbReference>
<dbReference type="InterPro" id="IPR009051">
    <property type="entry name" value="Helical_ferredxn"/>
</dbReference>
<keyword evidence="4" id="KW-0408">Iron</keyword>
<dbReference type="SUPFAM" id="SSF103501">
    <property type="entry name" value="Respiratory nitrate reductase 1 gamma chain"/>
    <property type="match status" value="1"/>
</dbReference>
<feature type="transmembrane region" description="Helical" evidence="6">
    <location>
        <begin position="223"/>
        <end position="245"/>
    </location>
</feature>
<dbReference type="GO" id="GO:0005886">
    <property type="term" value="C:plasma membrane"/>
    <property type="evidence" value="ECO:0007669"/>
    <property type="project" value="TreeGrafter"/>
</dbReference>
<dbReference type="Proteomes" id="UP000605201">
    <property type="component" value="Unassembled WGS sequence"/>
</dbReference>
<evidence type="ECO:0000256" key="2">
    <source>
        <dbReference type="ARBA" id="ARBA00022723"/>
    </source>
</evidence>
<evidence type="ECO:0000256" key="4">
    <source>
        <dbReference type="ARBA" id="ARBA00023004"/>
    </source>
</evidence>
<organism evidence="8 9">
    <name type="scientific">Candidatus Desulfatibia vada</name>
    <dbReference type="NCBI Taxonomy" id="2841696"/>
    <lineage>
        <taxon>Bacteria</taxon>
        <taxon>Pseudomonadati</taxon>
        <taxon>Thermodesulfobacteriota</taxon>
        <taxon>Desulfobacteria</taxon>
        <taxon>Desulfobacterales</taxon>
        <taxon>Desulfobacterales incertae sedis</taxon>
        <taxon>Candidatus Desulfatibia</taxon>
    </lineage>
</organism>
<dbReference type="GO" id="GO:0051539">
    <property type="term" value="F:4 iron, 4 sulfur cluster binding"/>
    <property type="evidence" value="ECO:0007669"/>
    <property type="project" value="UniProtKB-KW"/>
</dbReference>
<keyword evidence="6" id="KW-0812">Transmembrane</keyword>
<gene>
    <name evidence="8" type="ORF">H8D96_01970</name>
</gene>
<sequence>MRRNSISQDLYSEIEKLGAKDMEICMQCGNCSAACPLSSGTNTFPRQVYRYLQMGLKDRLLESPEPWLCYYCGDCNTDCPRGAEPAETMMATRRWLTTQYDWTGLARRFYASPAWEVGAFLLVALSIITLFIFGHGPIVTDRVALNTFAPVAWVKLGDKIMLTVLGALLLSNGFRMYSHIMRDTKIPLLTYITEAKTFVLHYFTQKRWRKCGTGQRGRWWRHFLLFSGYVTMEVLVIGFLGSFQTEIVHPMWHPTRIFGYYATVAIMLISADMLISRYKKEEKLHRYSDFTDWFFLVLLFLMAFTGIFIHFFRLAEWPLATYFMYVIHLAICVGMLSIMIPFGKLGHLFYRPLAIFLTTVKEKATKDSHIDIEALKDAVEETFMTCLQCGTCTVMCPWNQVSSYNPRQILRYVCLDTCTEQTVDTAVWSCVTCNQCGQYCPQGIDIIDLIKEVRVQNIDSGRVLKQFEAPLGSLKENGNPWSALREKRLDWTENIDMPAFAQGNEYCLFTCCTTAYDTSPDRGSQKAGQALPRLLNMAEISFGTLGTKESCCGDQAHKIGAQGIFSDLVRQNTDLFLGAGVQKILTTSPHCLNAFKKNYNELQGAVGSEHYTELLDRLVANGSLTPVQKVNRIVTYHDPCYLGRHNGIYDAPRRVLQSIPGLTLVEMSGNKERSLCCGGGGGGAWNDTPRDQSFGVLRIREAINTGADIIATACPYCIRMLNDAVREIGVTEQIAVRDLAELLLESVGVSDQEDKNESFIASFDQEECHV</sequence>
<dbReference type="InterPro" id="IPR017896">
    <property type="entry name" value="4Fe4S_Fe-S-bd"/>
</dbReference>
<dbReference type="InterPro" id="IPR017900">
    <property type="entry name" value="4Fe4S_Fe_S_CS"/>
</dbReference>
<dbReference type="PANTHER" id="PTHR43255:SF1">
    <property type="entry name" value="IRON-SULFUR-BINDING OXIDOREDUCTASE FADF-RELATED"/>
    <property type="match status" value="1"/>
</dbReference>
<evidence type="ECO:0000256" key="3">
    <source>
        <dbReference type="ARBA" id="ARBA00023002"/>
    </source>
</evidence>
<evidence type="ECO:0000313" key="8">
    <source>
        <dbReference type="EMBL" id="MBC8430664.1"/>
    </source>
</evidence>
<name>A0A8J6NQK6_9BACT</name>
<dbReference type="InterPro" id="IPR004017">
    <property type="entry name" value="Cys_rich_dom"/>
</dbReference>
<evidence type="ECO:0000256" key="1">
    <source>
        <dbReference type="ARBA" id="ARBA00022485"/>
    </source>
</evidence>
<keyword evidence="6" id="KW-1133">Transmembrane helix</keyword>
<dbReference type="PROSITE" id="PS00198">
    <property type="entry name" value="4FE4S_FER_1"/>
    <property type="match status" value="3"/>
</dbReference>
<dbReference type="AlphaFoldDB" id="A0A8J6NQK6"/>
<evidence type="ECO:0000313" key="9">
    <source>
        <dbReference type="Proteomes" id="UP000605201"/>
    </source>
</evidence>
<keyword evidence="1" id="KW-0004">4Fe-4S</keyword>
<evidence type="ECO:0000259" key="7">
    <source>
        <dbReference type="PROSITE" id="PS51379"/>
    </source>
</evidence>
<accession>A0A8J6NQK6</accession>
<comment type="caution">
    <text evidence="8">The sequence shown here is derived from an EMBL/GenBank/DDBJ whole genome shotgun (WGS) entry which is preliminary data.</text>
</comment>
<dbReference type="Gene3D" id="1.20.950.20">
    <property type="entry name" value="Transmembrane di-heme cytochromes, Chain C"/>
    <property type="match status" value="1"/>
</dbReference>
<proteinExistence type="predicted"/>
<evidence type="ECO:0000256" key="6">
    <source>
        <dbReference type="SAM" id="Phobius"/>
    </source>
</evidence>
<feature type="transmembrane region" description="Helical" evidence="6">
    <location>
        <begin position="117"/>
        <end position="140"/>
    </location>
</feature>
<feature type="transmembrane region" description="Helical" evidence="6">
    <location>
        <begin position="322"/>
        <end position="342"/>
    </location>
</feature>
<protein>
    <submittedName>
        <fullName evidence="8">4Fe-4S dicluster domain-containing protein</fullName>
    </submittedName>
</protein>
<dbReference type="InterPro" id="IPR036197">
    <property type="entry name" value="NarG-like_sf"/>
</dbReference>